<evidence type="ECO:0000313" key="2">
    <source>
        <dbReference type="Proteomes" id="UP000823736"/>
    </source>
</evidence>
<accession>A0A8T4GX13</accession>
<dbReference type="Proteomes" id="UP000823736">
    <property type="component" value="Unassembled WGS sequence"/>
</dbReference>
<organism evidence="1 2">
    <name type="scientific">Halolamina salifodinae</name>
    <dbReference type="NCBI Taxonomy" id="1202767"/>
    <lineage>
        <taxon>Archaea</taxon>
        <taxon>Methanobacteriati</taxon>
        <taxon>Methanobacteriota</taxon>
        <taxon>Stenosarchaea group</taxon>
        <taxon>Halobacteria</taxon>
        <taxon>Halobacteriales</taxon>
        <taxon>Haloferacaceae</taxon>
    </lineage>
</organism>
<reference evidence="1" key="1">
    <citation type="submission" date="2021-03" db="EMBL/GenBank/DDBJ databases">
        <title>Genomic Encyclopedia of Type Strains, Phase IV (KMG-IV): sequencing the most valuable type-strain genomes for metagenomic binning, comparative biology and taxonomic classification.</title>
        <authorList>
            <person name="Goeker M."/>
        </authorList>
    </citation>
    <scope>NUCLEOTIDE SEQUENCE</scope>
    <source>
        <strain evidence="1">DSM 26232</strain>
    </source>
</reference>
<gene>
    <name evidence="1" type="ORF">J2753_001097</name>
</gene>
<evidence type="ECO:0000313" key="1">
    <source>
        <dbReference type="EMBL" id="MBP1986603.1"/>
    </source>
</evidence>
<dbReference type="EMBL" id="JAGGLC010000002">
    <property type="protein sequence ID" value="MBP1986603.1"/>
    <property type="molecule type" value="Genomic_DNA"/>
</dbReference>
<name>A0A8T4GX13_9EURY</name>
<comment type="caution">
    <text evidence="1">The sequence shown here is derived from an EMBL/GenBank/DDBJ whole genome shotgun (WGS) entry which is preliminary data.</text>
</comment>
<protein>
    <submittedName>
        <fullName evidence="1">Uncharacterized protein</fullName>
    </submittedName>
</protein>
<dbReference type="AlphaFoldDB" id="A0A8T4GX13"/>
<keyword evidence="2" id="KW-1185">Reference proteome</keyword>
<sequence>MGWKNRFVQDTEASTYRLTHATISAAGQLLE</sequence>
<proteinExistence type="predicted"/>